<dbReference type="InterPro" id="IPR014757">
    <property type="entry name" value="Tscrpt_reg_IclR_C"/>
</dbReference>
<reference evidence="7 8" key="1">
    <citation type="journal article" date="2012" name="J. Bacteriol.">
        <title>Draft Genome Sequence Determination for Cystic Fibrosis and Chronic Granulomatous Disease Burkholderia multivorans Isolates.</title>
        <authorList>
            <person name="Varga J.J."/>
            <person name="Losada L."/>
            <person name="Zelazny A.M."/>
            <person name="Brinkac L."/>
            <person name="Harkins D."/>
            <person name="Radune D."/>
            <person name="Hostetler J."/>
            <person name="Sampaio E.P."/>
            <person name="Ronning C.M."/>
            <person name="Nierman W.C."/>
            <person name="Greenberg D.E."/>
            <person name="Holland S.M."/>
            <person name="Goldberg J.B."/>
        </authorList>
    </citation>
    <scope>NUCLEOTIDE SEQUENCE [LARGE SCALE GENOMIC DNA]</scope>
    <source>
        <strain evidence="7 8">CGD2</strain>
    </source>
</reference>
<dbReference type="PANTHER" id="PTHR30136">
    <property type="entry name" value="HELIX-TURN-HELIX TRANSCRIPTIONAL REGULATOR, ICLR FAMILY"/>
    <property type="match status" value="1"/>
</dbReference>
<comment type="caution">
    <text evidence="7">The sequence shown here is derived from an EMBL/GenBank/DDBJ whole genome shotgun (WGS) entry which is preliminary data.</text>
</comment>
<gene>
    <name evidence="7" type="ORF">BURMUCGD2_1481</name>
</gene>
<sequence length="314" mass="34423">MADKTNAGACPCRKRGLPRTAFAFFTIRDTIGSTPLAASTDSPADMNQPTPDSKTSIQVIERMMRLLDALAAHSDPVSLKELAQRTELHPSTAHRILNDMVTCRLVDRSDPGTYRLGMRLLELGNLVKARLSVRDAALMPMRELHRLTGQTVNLSVRQGDEIVYIERAYSERSGMQVVRAIGGRAPLHLTSVGKLFLAADETSRVRAYATRTGLSGHTQNSITDLTKLERELTLVRQQSCARDNEELELGVRCIAAGIYDDSGKLVAGLSLSAPADRLQDAWISQLSRTALTISEALGYRPEVVKEAEGLQRQA</sequence>
<evidence type="ECO:0000313" key="8">
    <source>
        <dbReference type="Proteomes" id="UP000004535"/>
    </source>
</evidence>
<proteinExistence type="predicted"/>
<dbReference type="FunFam" id="1.10.10.10:FF:000056">
    <property type="entry name" value="IclR family transcriptional regulator"/>
    <property type="match status" value="1"/>
</dbReference>
<evidence type="ECO:0000256" key="2">
    <source>
        <dbReference type="ARBA" id="ARBA00023125"/>
    </source>
</evidence>
<dbReference type="GO" id="GO:0045892">
    <property type="term" value="P:negative regulation of DNA-templated transcription"/>
    <property type="evidence" value="ECO:0007669"/>
    <property type="project" value="TreeGrafter"/>
</dbReference>
<dbReference type="GO" id="GO:0003700">
    <property type="term" value="F:DNA-binding transcription factor activity"/>
    <property type="evidence" value="ECO:0007669"/>
    <property type="project" value="TreeGrafter"/>
</dbReference>
<keyword evidence="1" id="KW-0805">Transcription regulation</keyword>
<dbReference type="Pfam" id="PF09339">
    <property type="entry name" value="HTH_IclR"/>
    <property type="match status" value="1"/>
</dbReference>
<dbReference type="GO" id="GO:0003677">
    <property type="term" value="F:DNA binding"/>
    <property type="evidence" value="ECO:0007669"/>
    <property type="project" value="UniProtKB-KW"/>
</dbReference>
<name>B9BZU3_9BURK</name>
<protein>
    <submittedName>
        <fullName evidence="7">Transcriptional regulator, IclR family</fullName>
    </submittedName>
</protein>
<dbReference type="AlphaFoldDB" id="B9BZU3"/>
<dbReference type="PROSITE" id="PS51077">
    <property type="entry name" value="HTH_ICLR"/>
    <property type="match status" value="1"/>
</dbReference>
<organism evidence="7 8">
    <name type="scientific">Burkholderia multivorans CGD2</name>
    <dbReference type="NCBI Taxonomy" id="513052"/>
    <lineage>
        <taxon>Bacteria</taxon>
        <taxon>Pseudomonadati</taxon>
        <taxon>Pseudomonadota</taxon>
        <taxon>Betaproteobacteria</taxon>
        <taxon>Burkholderiales</taxon>
        <taxon>Burkholderiaceae</taxon>
        <taxon>Burkholderia</taxon>
        <taxon>Burkholderia cepacia complex</taxon>
    </lineage>
</organism>
<dbReference type="SUPFAM" id="SSF55781">
    <property type="entry name" value="GAF domain-like"/>
    <property type="match status" value="1"/>
</dbReference>
<dbReference type="InterPro" id="IPR029016">
    <property type="entry name" value="GAF-like_dom_sf"/>
</dbReference>
<feature type="domain" description="IclR-ED" evidence="6">
    <location>
        <begin position="119"/>
        <end position="299"/>
    </location>
</feature>
<keyword evidence="2" id="KW-0238">DNA-binding</keyword>
<dbReference type="SMART" id="SM00346">
    <property type="entry name" value="HTH_ICLR"/>
    <property type="match status" value="1"/>
</dbReference>
<dbReference type="InterPro" id="IPR036388">
    <property type="entry name" value="WH-like_DNA-bd_sf"/>
</dbReference>
<evidence type="ECO:0000256" key="4">
    <source>
        <dbReference type="SAM" id="MobiDB-lite"/>
    </source>
</evidence>
<accession>B9BZU3</accession>
<dbReference type="Gene3D" id="1.10.10.10">
    <property type="entry name" value="Winged helix-like DNA-binding domain superfamily/Winged helix DNA-binding domain"/>
    <property type="match status" value="1"/>
</dbReference>
<dbReference type="Gene3D" id="3.30.450.40">
    <property type="match status" value="1"/>
</dbReference>
<feature type="domain" description="HTH iclR-type" evidence="5">
    <location>
        <begin position="57"/>
        <end position="118"/>
    </location>
</feature>
<evidence type="ECO:0000313" key="7">
    <source>
        <dbReference type="EMBL" id="EEE03619.1"/>
    </source>
</evidence>
<dbReference type="InterPro" id="IPR005471">
    <property type="entry name" value="Tscrpt_reg_IclR_N"/>
</dbReference>
<evidence type="ECO:0000256" key="1">
    <source>
        <dbReference type="ARBA" id="ARBA00023015"/>
    </source>
</evidence>
<dbReference type="PANTHER" id="PTHR30136:SF24">
    <property type="entry name" value="HTH-TYPE TRANSCRIPTIONAL REPRESSOR ALLR"/>
    <property type="match status" value="1"/>
</dbReference>
<keyword evidence="3" id="KW-0804">Transcription</keyword>
<dbReference type="EMBL" id="ACFC01000023">
    <property type="protein sequence ID" value="EEE03619.1"/>
    <property type="molecule type" value="Genomic_DNA"/>
</dbReference>
<dbReference type="InterPro" id="IPR050707">
    <property type="entry name" value="HTH_MetabolicPath_Reg"/>
</dbReference>
<dbReference type="PROSITE" id="PS51078">
    <property type="entry name" value="ICLR_ED"/>
    <property type="match status" value="1"/>
</dbReference>
<evidence type="ECO:0000256" key="3">
    <source>
        <dbReference type="ARBA" id="ARBA00023163"/>
    </source>
</evidence>
<feature type="region of interest" description="Disordered" evidence="4">
    <location>
        <begin position="35"/>
        <end position="54"/>
    </location>
</feature>
<dbReference type="Proteomes" id="UP000004535">
    <property type="component" value="Unassembled WGS sequence"/>
</dbReference>
<dbReference type="SUPFAM" id="SSF46785">
    <property type="entry name" value="Winged helix' DNA-binding domain"/>
    <property type="match status" value="1"/>
</dbReference>
<dbReference type="InterPro" id="IPR036390">
    <property type="entry name" value="WH_DNA-bd_sf"/>
</dbReference>
<evidence type="ECO:0000259" key="6">
    <source>
        <dbReference type="PROSITE" id="PS51078"/>
    </source>
</evidence>
<evidence type="ECO:0000259" key="5">
    <source>
        <dbReference type="PROSITE" id="PS51077"/>
    </source>
</evidence>
<dbReference type="Pfam" id="PF01614">
    <property type="entry name" value="IclR_C"/>
    <property type="match status" value="1"/>
</dbReference>